<keyword evidence="3" id="KW-1185">Reference proteome</keyword>
<dbReference type="Pfam" id="PF18648">
    <property type="entry name" value="ADPRTs_Tse2"/>
    <property type="match status" value="1"/>
</dbReference>
<dbReference type="AlphaFoldDB" id="A0A6A6WBF2"/>
<organism evidence="2 3">
    <name type="scientific">Pseudovirgaria hyperparasitica</name>
    <dbReference type="NCBI Taxonomy" id="470096"/>
    <lineage>
        <taxon>Eukaryota</taxon>
        <taxon>Fungi</taxon>
        <taxon>Dikarya</taxon>
        <taxon>Ascomycota</taxon>
        <taxon>Pezizomycotina</taxon>
        <taxon>Dothideomycetes</taxon>
        <taxon>Dothideomycetes incertae sedis</taxon>
        <taxon>Acrospermales</taxon>
        <taxon>Acrospermaceae</taxon>
        <taxon>Pseudovirgaria</taxon>
    </lineage>
</organism>
<feature type="domain" description="Tse2 ADP-ribosyltransferase toxin" evidence="1">
    <location>
        <begin position="14"/>
        <end position="136"/>
    </location>
</feature>
<protein>
    <recommendedName>
        <fullName evidence="1">Tse2 ADP-ribosyltransferase toxin domain-containing protein</fullName>
    </recommendedName>
</protein>
<dbReference type="Proteomes" id="UP000799437">
    <property type="component" value="Unassembled WGS sequence"/>
</dbReference>
<reference evidence="2" key="1">
    <citation type="journal article" date="2020" name="Stud. Mycol.">
        <title>101 Dothideomycetes genomes: a test case for predicting lifestyles and emergence of pathogens.</title>
        <authorList>
            <person name="Haridas S."/>
            <person name="Albert R."/>
            <person name="Binder M."/>
            <person name="Bloem J."/>
            <person name="Labutti K."/>
            <person name="Salamov A."/>
            <person name="Andreopoulos B."/>
            <person name="Baker S."/>
            <person name="Barry K."/>
            <person name="Bills G."/>
            <person name="Bluhm B."/>
            <person name="Cannon C."/>
            <person name="Castanera R."/>
            <person name="Culley D."/>
            <person name="Daum C."/>
            <person name="Ezra D."/>
            <person name="Gonzalez J."/>
            <person name="Henrissat B."/>
            <person name="Kuo A."/>
            <person name="Liang C."/>
            <person name="Lipzen A."/>
            <person name="Lutzoni F."/>
            <person name="Magnuson J."/>
            <person name="Mondo S."/>
            <person name="Nolan M."/>
            <person name="Ohm R."/>
            <person name="Pangilinan J."/>
            <person name="Park H.-J."/>
            <person name="Ramirez L."/>
            <person name="Alfaro M."/>
            <person name="Sun H."/>
            <person name="Tritt A."/>
            <person name="Yoshinaga Y."/>
            <person name="Zwiers L.-H."/>
            <person name="Turgeon B."/>
            <person name="Goodwin S."/>
            <person name="Spatafora J."/>
            <person name="Crous P."/>
            <person name="Grigoriev I."/>
        </authorList>
    </citation>
    <scope>NUCLEOTIDE SEQUENCE</scope>
    <source>
        <strain evidence="2">CBS 121739</strain>
    </source>
</reference>
<dbReference type="InterPro" id="IPR041018">
    <property type="entry name" value="ADPRTs_Tse2"/>
</dbReference>
<accession>A0A6A6WBF2</accession>
<sequence length="146" mass="16603">MAPSLINVFRTVPKELFRVNYGLAIRLREWSLQRQRSYDILTDSGRVKAKALDPHNYKPPNGASMRPMGFYQKKLVAQLRGESGVIYCIPADLILVHEHTDHYSLQAATEMSLEQLNTKITSFLASSGTIMDKKQWLQEYTGTGRS</sequence>
<evidence type="ECO:0000259" key="1">
    <source>
        <dbReference type="Pfam" id="PF18648"/>
    </source>
</evidence>
<proteinExistence type="predicted"/>
<evidence type="ECO:0000313" key="3">
    <source>
        <dbReference type="Proteomes" id="UP000799437"/>
    </source>
</evidence>
<dbReference type="EMBL" id="ML996568">
    <property type="protein sequence ID" value="KAF2760178.1"/>
    <property type="molecule type" value="Genomic_DNA"/>
</dbReference>
<dbReference type="GeneID" id="54481436"/>
<dbReference type="RefSeq" id="XP_033602629.1">
    <property type="nucleotide sequence ID" value="XM_033740382.1"/>
</dbReference>
<gene>
    <name evidence="2" type="ORF">EJ05DRAFT_274469</name>
</gene>
<evidence type="ECO:0000313" key="2">
    <source>
        <dbReference type="EMBL" id="KAF2760178.1"/>
    </source>
</evidence>
<dbReference type="OrthoDB" id="10266325at2759"/>
<name>A0A6A6WBF2_9PEZI</name>